<organism evidence="9 10">
    <name type="scientific">Artemia franciscana</name>
    <name type="common">Brine shrimp</name>
    <name type="synonym">Artemia sanfranciscana</name>
    <dbReference type="NCBI Taxonomy" id="6661"/>
    <lineage>
        <taxon>Eukaryota</taxon>
        <taxon>Metazoa</taxon>
        <taxon>Ecdysozoa</taxon>
        <taxon>Arthropoda</taxon>
        <taxon>Crustacea</taxon>
        <taxon>Branchiopoda</taxon>
        <taxon>Anostraca</taxon>
        <taxon>Artemiidae</taxon>
        <taxon>Artemia</taxon>
    </lineage>
</organism>
<feature type="transmembrane region" description="Helical" evidence="6">
    <location>
        <begin position="345"/>
        <end position="364"/>
    </location>
</feature>
<proteinExistence type="predicted"/>
<gene>
    <name evidence="9" type="ORF">QYM36_010218</name>
</gene>
<feature type="transmembrane region" description="Helical" evidence="6">
    <location>
        <begin position="476"/>
        <end position="500"/>
    </location>
</feature>
<sequence length="569" mass="64171">MNFRRNLQNSFITLLILFSTGDFQESKITALDEVKLDSSVQPNDEMLLMHPNSAIRITAINVPSTARYILMQAHSHFHNVTLSYDINPVEDRFVTGRNLGLLVENRETNNTKPLFLKYEANGNNSISILIFSHIISYKDPIPGACNVEFSVELAPYLHTRFNNYSITVEHQPALSPYPKRSSRPSCENEFLEYELYHSYLSPMEFTEELYFQKILQMSDLETAREIGREIRLFGFAPKTRSKFANYPGIGQVFSVVVTSKLSNVSSVYVPAASYGCDPVLEECQTINTPFSKSLAAASFMIGLFLAFFGHSYFKLELFFMGFLALALTSFVIVSRESALEIESVTLVAAFSGIIGGGIWLAVWYIRAEPALSVLVPTILLGFLSACCVYYVPLNFEYLVSDFNFWASFISCMLFLPVLLIVISWQANIIACAVIGSYLILAPIGHYLGSSIAYILLNILRRATIPSYGHVVLDPPFHYYDQIMIGIWIALAFLAATFQFLREWKNPLFPNVNPLPHLPWFKPRRGLPRLQSQFPMPFSRERASGETTPLIGSLPSPFSASRDKSYFSSL</sequence>
<protein>
    <recommendedName>
        <fullName evidence="8">TM7S3/TM198-like domain-containing protein</fullName>
    </recommendedName>
</protein>
<comment type="subcellular location">
    <subcellularLocation>
        <location evidence="1">Membrane</location>
        <topology evidence="1">Multi-pass membrane protein</topology>
    </subcellularLocation>
</comment>
<feature type="chain" id="PRO_5041649164" description="TM7S3/TM198-like domain-containing protein" evidence="7">
    <location>
        <begin position="22"/>
        <end position="569"/>
    </location>
</feature>
<evidence type="ECO:0000256" key="1">
    <source>
        <dbReference type="ARBA" id="ARBA00004141"/>
    </source>
</evidence>
<feature type="transmembrane region" description="Helical" evidence="6">
    <location>
        <begin position="429"/>
        <end position="456"/>
    </location>
</feature>
<dbReference type="Proteomes" id="UP001187531">
    <property type="component" value="Unassembled WGS sequence"/>
</dbReference>
<evidence type="ECO:0000256" key="7">
    <source>
        <dbReference type="SAM" id="SignalP"/>
    </source>
</evidence>
<keyword evidence="10" id="KW-1185">Reference proteome</keyword>
<evidence type="ECO:0000256" key="4">
    <source>
        <dbReference type="ARBA" id="ARBA00023136"/>
    </source>
</evidence>
<feature type="transmembrane region" description="Helical" evidence="6">
    <location>
        <begin position="315"/>
        <end position="333"/>
    </location>
</feature>
<dbReference type="Pfam" id="PF13886">
    <property type="entry name" value="TM7S3_TM198"/>
    <property type="match status" value="1"/>
</dbReference>
<feature type="transmembrane region" description="Helical" evidence="6">
    <location>
        <begin position="404"/>
        <end position="422"/>
    </location>
</feature>
<evidence type="ECO:0000256" key="6">
    <source>
        <dbReference type="SAM" id="Phobius"/>
    </source>
</evidence>
<evidence type="ECO:0000313" key="10">
    <source>
        <dbReference type="Proteomes" id="UP001187531"/>
    </source>
</evidence>
<name>A0AA88HPE8_ARTSF</name>
<dbReference type="InterPro" id="IPR042502">
    <property type="entry name" value="TM7SF3"/>
</dbReference>
<keyword evidence="4 6" id="KW-0472">Membrane</keyword>
<feature type="domain" description="TM7S3/TM198-like" evidence="8">
    <location>
        <begin position="298"/>
        <end position="499"/>
    </location>
</feature>
<dbReference type="PANTHER" id="PTHR15937:SF3">
    <property type="entry name" value="TRANSMEMBRANE 7 SUPERFAMILY MEMBER 3"/>
    <property type="match status" value="1"/>
</dbReference>
<evidence type="ECO:0000256" key="5">
    <source>
        <dbReference type="SAM" id="MobiDB-lite"/>
    </source>
</evidence>
<dbReference type="Pfam" id="PF25992">
    <property type="entry name" value="Ig_TM7SF3_N"/>
    <property type="match status" value="1"/>
</dbReference>
<evidence type="ECO:0000259" key="8">
    <source>
        <dbReference type="Pfam" id="PF13886"/>
    </source>
</evidence>
<dbReference type="InterPro" id="IPR025256">
    <property type="entry name" value="TM7S3/TM198-like_dom"/>
</dbReference>
<keyword evidence="3 6" id="KW-1133">Transmembrane helix</keyword>
<accession>A0AA88HPE8</accession>
<dbReference type="PANTHER" id="PTHR15937">
    <property type="entry name" value="TRANSMEMBRANE 7 SUPERFAMILY MEMBER 3"/>
    <property type="match status" value="1"/>
</dbReference>
<keyword evidence="7" id="KW-0732">Signal</keyword>
<feature type="region of interest" description="Disordered" evidence="5">
    <location>
        <begin position="539"/>
        <end position="569"/>
    </location>
</feature>
<reference evidence="9" key="1">
    <citation type="submission" date="2023-07" db="EMBL/GenBank/DDBJ databases">
        <title>Chromosome-level genome assembly of Artemia franciscana.</title>
        <authorList>
            <person name="Jo E."/>
        </authorList>
    </citation>
    <scope>NUCLEOTIDE SEQUENCE</scope>
    <source>
        <tissue evidence="9">Whole body</tissue>
    </source>
</reference>
<feature type="transmembrane region" description="Helical" evidence="6">
    <location>
        <begin position="371"/>
        <end position="392"/>
    </location>
</feature>
<comment type="caution">
    <text evidence="9">The sequence shown here is derived from an EMBL/GenBank/DDBJ whole genome shotgun (WGS) entry which is preliminary data.</text>
</comment>
<keyword evidence="2 6" id="KW-0812">Transmembrane</keyword>
<evidence type="ECO:0000256" key="2">
    <source>
        <dbReference type="ARBA" id="ARBA00022692"/>
    </source>
</evidence>
<feature type="transmembrane region" description="Helical" evidence="6">
    <location>
        <begin position="290"/>
        <end position="308"/>
    </location>
</feature>
<evidence type="ECO:0000313" key="9">
    <source>
        <dbReference type="EMBL" id="KAK2715555.1"/>
    </source>
</evidence>
<evidence type="ECO:0000256" key="3">
    <source>
        <dbReference type="ARBA" id="ARBA00022989"/>
    </source>
</evidence>
<feature type="compositionally biased region" description="Basic and acidic residues" evidence="5">
    <location>
        <begin position="560"/>
        <end position="569"/>
    </location>
</feature>
<dbReference type="EMBL" id="JAVRJZ010000012">
    <property type="protein sequence ID" value="KAK2715555.1"/>
    <property type="molecule type" value="Genomic_DNA"/>
</dbReference>
<dbReference type="GO" id="GO:0005886">
    <property type="term" value="C:plasma membrane"/>
    <property type="evidence" value="ECO:0007669"/>
    <property type="project" value="TreeGrafter"/>
</dbReference>
<feature type="signal peptide" evidence="7">
    <location>
        <begin position="1"/>
        <end position="21"/>
    </location>
</feature>
<dbReference type="GO" id="GO:0043069">
    <property type="term" value="P:negative regulation of programmed cell death"/>
    <property type="evidence" value="ECO:0007669"/>
    <property type="project" value="TreeGrafter"/>
</dbReference>
<dbReference type="AlphaFoldDB" id="A0AA88HPE8"/>